<sequence>MLVSVALTAVLWEPLFTLGAYGTIFFSTLFTVAFVSLALFLGLLLSGTRPRFHPWSTAALVVFPAYLLSPTFLLHTKATLWLVLDIVMFLGSGSLVAILLVRLFFPQTADLRGGRELFEVLGSVLPVLALSFVAGFFQTAFVDCDSIEAAGWSTSQLIINCTTVPSR</sequence>
<evidence type="ECO:0008006" key="4">
    <source>
        <dbReference type="Google" id="ProtNLM"/>
    </source>
</evidence>
<feature type="transmembrane region" description="Helical" evidence="1">
    <location>
        <begin position="20"/>
        <end position="45"/>
    </location>
</feature>
<keyword evidence="3" id="KW-1185">Reference proteome</keyword>
<evidence type="ECO:0000313" key="2">
    <source>
        <dbReference type="EMBL" id="GMI38510.1"/>
    </source>
</evidence>
<dbReference type="Proteomes" id="UP001165060">
    <property type="component" value="Unassembled WGS sequence"/>
</dbReference>
<accession>A0ABQ6N271</accession>
<protein>
    <recommendedName>
        <fullName evidence="4">NADH dehydrogenase subunit 6</fullName>
    </recommendedName>
</protein>
<keyword evidence="1" id="KW-0812">Transmembrane</keyword>
<evidence type="ECO:0000313" key="3">
    <source>
        <dbReference type="Proteomes" id="UP001165060"/>
    </source>
</evidence>
<feature type="transmembrane region" description="Helical" evidence="1">
    <location>
        <begin position="80"/>
        <end position="105"/>
    </location>
</feature>
<dbReference type="EMBL" id="BRYB01003544">
    <property type="protein sequence ID" value="GMI38510.1"/>
    <property type="molecule type" value="Genomic_DNA"/>
</dbReference>
<keyword evidence="1" id="KW-0472">Membrane</keyword>
<organism evidence="2 3">
    <name type="scientific">Tetraparma gracilis</name>
    <dbReference type="NCBI Taxonomy" id="2962635"/>
    <lineage>
        <taxon>Eukaryota</taxon>
        <taxon>Sar</taxon>
        <taxon>Stramenopiles</taxon>
        <taxon>Ochrophyta</taxon>
        <taxon>Bolidophyceae</taxon>
        <taxon>Parmales</taxon>
        <taxon>Triparmaceae</taxon>
        <taxon>Tetraparma</taxon>
    </lineage>
</organism>
<evidence type="ECO:0000256" key="1">
    <source>
        <dbReference type="SAM" id="Phobius"/>
    </source>
</evidence>
<proteinExistence type="predicted"/>
<feature type="transmembrane region" description="Helical" evidence="1">
    <location>
        <begin position="57"/>
        <end position="74"/>
    </location>
</feature>
<feature type="transmembrane region" description="Helical" evidence="1">
    <location>
        <begin position="117"/>
        <end position="137"/>
    </location>
</feature>
<name>A0ABQ6N271_9STRA</name>
<keyword evidence="1" id="KW-1133">Transmembrane helix</keyword>
<reference evidence="2 3" key="1">
    <citation type="journal article" date="2023" name="Commun. Biol.">
        <title>Genome analysis of Parmales, the sister group of diatoms, reveals the evolutionary specialization of diatoms from phago-mixotrophs to photoautotrophs.</title>
        <authorList>
            <person name="Ban H."/>
            <person name="Sato S."/>
            <person name="Yoshikawa S."/>
            <person name="Yamada K."/>
            <person name="Nakamura Y."/>
            <person name="Ichinomiya M."/>
            <person name="Sato N."/>
            <person name="Blanc-Mathieu R."/>
            <person name="Endo H."/>
            <person name="Kuwata A."/>
            <person name="Ogata H."/>
        </authorList>
    </citation>
    <scope>NUCLEOTIDE SEQUENCE [LARGE SCALE GENOMIC DNA]</scope>
</reference>
<gene>
    <name evidence="2" type="ORF">TeGR_g185</name>
</gene>
<comment type="caution">
    <text evidence="2">The sequence shown here is derived from an EMBL/GenBank/DDBJ whole genome shotgun (WGS) entry which is preliminary data.</text>
</comment>